<dbReference type="EMBL" id="CBXE010000203">
    <property type="protein sequence ID" value="CDL86186.1"/>
    <property type="molecule type" value="Genomic_DNA"/>
</dbReference>
<dbReference type="AlphaFoldDB" id="W1J8I9"/>
<accession>W1J8I9</accession>
<comment type="caution">
    <text evidence="1">The sequence shown here is derived from an EMBL/GenBank/DDBJ whole genome shotgun (WGS) entry which is preliminary data.</text>
</comment>
<protein>
    <submittedName>
        <fullName evidence="1">Uncharacterized protein</fullName>
    </submittedName>
</protein>
<proteinExistence type="predicted"/>
<name>W1J8I9_9GAMM</name>
<organism evidence="1 2">
    <name type="scientific">Xenorhabdus cabanillasii JM26</name>
    <dbReference type="NCBI Taxonomy" id="1427517"/>
    <lineage>
        <taxon>Bacteria</taxon>
        <taxon>Pseudomonadati</taxon>
        <taxon>Pseudomonadota</taxon>
        <taxon>Gammaproteobacteria</taxon>
        <taxon>Enterobacterales</taxon>
        <taxon>Morganellaceae</taxon>
        <taxon>Xenorhabdus</taxon>
    </lineage>
</organism>
<evidence type="ECO:0000313" key="2">
    <source>
        <dbReference type="Proteomes" id="UP000019197"/>
    </source>
</evidence>
<reference evidence="1 2" key="1">
    <citation type="submission" date="2013-11" db="EMBL/GenBank/DDBJ databases">
        <title>Draft genome sequence and annotation of the entomopathogenic bacterium, Xenorhabdus cabanillasi strain JM26.</title>
        <authorList>
            <person name="Gualtieri M."/>
            <person name="Ogier J.C."/>
            <person name="Pages S."/>
            <person name="Givaudan A."/>
            <person name="Gaudriault S."/>
        </authorList>
    </citation>
    <scope>NUCLEOTIDE SEQUENCE [LARGE SCALE GENOMIC DNA]</scope>
    <source>
        <strain evidence="1 2">JM26</strain>
    </source>
</reference>
<dbReference type="Proteomes" id="UP000019197">
    <property type="component" value="Unassembled WGS sequence"/>
</dbReference>
<gene>
    <name evidence="1" type="ORF">XCR1_2810008</name>
</gene>
<evidence type="ECO:0000313" key="1">
    <source>
        <dbReference type="EMBL" id="CDL86186.1"/>
    </source>
</evidence>
<sequence length="39" mass="4628">MSFKKRPLNYFINDINNYHIKQIKLSTCKLNPIRNSGFA</sequence>